<feature type="transmembrane region" description="Helical" evidence="1">
    <location>
        <begin position="6"/>
        <end position="23"/>
    </location>
</feature>
<keyword evidence="1" id="KW-0812">Transmembrane</keyword>
<feature type="transmembrane region" description="Helical" evidence="1">
    <location>
        <begin position="137"/>
        <end position="156"/>
    </location>
</feature>
<dbReference type="AlphaFoldDB" id="A0A562D2F2"/>
<keyword evidence="1" id="KW-1133">Transmembrane helix</keyword>
<dbReference type="EMBL" id="VLJS01000109">
    <property type="protein sequence ID" value="TWH03947.1"/>
    <property type="molecule type" value="Genomic_DNA"/>
</dbReference>
<sequence>MSAGGWAYAGYLAWLAAGFLDFAQHRRTDLPHTSGLRESSMHALQLGLLGGGVLAWLAFAPGPGLLAVLAALVVAHAVAGYVDTRTAFGRRTITPLEQHLHSVLDMAPWIALGAIVLVQGGADRAAGWALRPEPAPAPLWLALLLPPLALCVLPWLHEFRAALRARGG</sequence>
<accession>A0A562D2F2</accession>
<gene>
    <name evidence="2" type="ORF">L613_007600000160</name>
</gene>
<keyword evidence="1" id="KW-0472">Membrane</keyword>
<feature type="transmembrane region" description="Helical" evidence="1">
    <location>
        <begin position="65"/>
        <end position="82"/>
    </location>
</feature>
<evidence type="ECO:0000313" key="2">
    <source>
        <dbReference type="EMBL" id="TWH03947.1"/>
    </source>
</evidence>
<evidence type="ECO:0008006" key="4">
    <source>
        <dbReference type="Google" id="ProtNLM"/>
    </source>
</evidence>
<dbReference type="RefSeq" id="WP_028915227.1">
    <property type="nucleotide sequence ID" value="NZ_VLJS01000109.1"/>
</dbReference>
<feature type="transmembrane region" description="Helical" evidence="1">
    <location>
        <begin position="103"/>
        <end position="122"/>
    </location>
</feature>
<proteinExistence type="predicted"/>
<keyword evidence="3" id="KW-1185">Reference proteome</keyword>
<comment type="caution">
    <text evidence="2">The sequence shown here is derived from an EMBL/GenBank/DDBJ whole genome shotgun (WGS) entry which is preliminary data.</text>
</comment>
<evidence type="ECO:0000313" key="3">
    <source>
        <dbReference type="Proteomes" id="UP000321583"/>
    </source>
</evidence>
<dbReference type="OrthoDB" id="6028296at2"/>
<dbReference type="Proteomes" id="UP000321583">
    <property type="component" value="Unassembled WGS sequence"/>
</dbReference>
<reference evidence="2 3" key="1">
    <citation type="submission" date="2019-07" db="EMBL/GenBank/DDBJ databases">
        <title>Genome sequencing of lignin-degrading bacterial isolates.</title>
        <authorList>
            <person name="Gladden J."/>
        </authorList>
    </citation>
    <scope>NUCLEOTIDE SEQUENCE [LARGE SCALE GENOMIC DNA]</scope>
    <source>
        <strain evidence="2 3">J19</strain>
    </source>
</reference>
<name>A0A562D2F2_9GAMM</name>
<protein>
    <recommendedName>
        <fullName evidence="4">Diguanylate cyclase</fullName>
    </recommendedName>
</protein>
<organism evidence="2 3">
    <name type="scientific">Pseudoxanthomonas taiwanensis J19</name>
    <dbReference type="NCBI Taxonomy" id="935569"/>
    <lineage>
        <taxon>Bacteria</taxon>
        <taxon>Pseudomonadati</taxon>
        <taxon>Pseudomonadota</taxon>
        <taxon>Gammaproteobacteria</taxon>
        <taxon>Lysobacterales</taxon>
        <taxon>Lysobacteraceae</taxon>
        <taxon>Pseudoxanthomonas</taxon>
    </lineage>
</organism>
<evidence type="ECO:0000256" key="1">
    <source>
        <dbReference type="SAM" id="Phobius"/>
    </source>
</evidence>